<dbReference type="AlphaFoldDB" id="A0A0D6R2W6"/>
<dbReference type="PANTHER" id="PTHR14209">
    <property type="entry name" value="ISOAMYL ACETATE-HYDROLYZING ESTERASE 1"/>
    <property type="match status" value="1"/>
</dbReference>
<evidence type="ECO:0000259" key="1">
    <source>
        <dbReference type="Pfam" id="PF13472"/>
    </source>
</evidence>
<dbReference type="EMBL" id="GCKF01035101">
    <property type="protein sequence ID" value="JAG97046.1"/>
    <property type="molecule type" value="Transcribed_RNA"/>
</dbReference>
<dbReference type="InterPro" id="IPR036514">
    <property type="entry name" value="SGNH_hydro_sf"/>
</dbReference>
<dbReference type="Gene3D" id="3.40.50.1110">
    <property type="entry name" value="SGNH hydrolase"/>
    <property type="match status" value="1"/>
</dbReference>
<protein>
    <recommendedName>
        <fullName evidence="1">SGNH hydrolase-type esterase domain-containing protein</fullName>
    </recommendedName>
</protein>
<dbReference type="SUPFAM" id="SSF52266">
    <property type="entry name" value="SGNH hydrolase"/>
    <property type="match status" value="1"/>
</dbReference>
<organism evidence="2">
    <name type="scientific">Araucaria cunninghamii</name>
    <name type="common">Hoop pine</name>
    <name type="synonym">Moreton Bay pine</name>
    <dbReference type="NCBI Taxonomy" id="56994"/>
    <lineage>
        <taxon>Eukaryota</taxon>
        <taxon>Viridiplantae</taxon>
        <taxon>Streptophyta</taxon>
        <taxon>Embryophyta</taxon>
        <taxon>Tracheophyta</taxon>
        <taxon>Spermatophyta</taxon>
        <taxon>Pinopsida</taxon>
        <taxon>Pinidae</taxon>
        <taxon>Conifers II</taxon>
        <taxon>Araucariales</taxon>
        <taxon>Araucariaceae</taxon>
        <taxon>Araucaria</taxon>
    </lineage>
</organism>
<dbReference type="InterPro" id="IPR013830">
    <property type="entry name" value="SGNH_hydro"/>
</dbReference>
<sequence length="124" mass="14027">MGRRPQFMLFGDSLTQRSFGEEGWGAALADRYSRKADVVLRGYGGYNTRWALFLLDKIFPPPSHPPSVVTVFFGANDAALLGRSNERHRVPLEEYNANLHHIVTHLKLLKWRICFKGVIGSNIS</sequence>
<evidence type="ECO:0000313" key="2">
    <source>
        <dbReference type="EMBL" id="JAG97046.1"/>
    </source>
</evidence>
<dbReference type="GO" id="GO:0016788">
    <property type="term" value="F:hydrolase activity, acting on ester bonds"/>
    <property type="evidence" value="ECO:0007669"/>
    <property type="project" value="InterPro"/>
</dbReference>
<proteinExistence type="predicted"/>
<dbReference type="Pfam" id="PF13472">
    <property type="entry name" value="Lipase_GDSL_2"/>
    <property type="match status" value="1"/>
</dbReference>
<feature type="domain" description="SGNH hydrolase-type esterase" evidence="1">
    <location>
        <begin position="9"/>
        <end position="108"/>
    </location>
</feature>
<reference evidence="2" key="1">
    <citation type="submission" date="2015-03" db="EMBL/GenBank/DDBJ databases">
        <title>A transcriptome of Araucaria cunninghamii, an australian fine timber species.</title>
        <authorList>
            <person name="Jing Yi C.J.Y."/>
            <person name="Yin San L.Y.S."/>
            <person name="Abdul Karim S.S."/>
            <person name="Wan Azmi N.N."/>
            <person name="Hercus R.R."/>
            <person name="Croft L.L."/>
        </authorList>
    </citation>
    <scope>NUCLEOTIDE SEQUENCE</scope>
    <source>
        <strain evidence="2">MI0301</strain>
        <tissue evidence="2">Leaf</tissue>
    </source>
</reference>
<dbReference type="PANTHER" id="PTHR14209:SF19">
    <property type="entry name" value="ISOAMYL ACETATE-HYDROLYZING ESTERASE 1 HOMOLOG"/>
    <property type="match status" value="1"/>
</dbReference>
<dbReference type="InterPro" id="IPR045136">
    <property type="entry name" value="Iah1-like"/>
</dbReference>
<accession>A0A0D6R2W6</accession>
<name>A0A0D6R2W6_ARACU</name>